<protein>
    <submittedName>
        <fullName evidence="5">Fusicoccadiene synthase</fullName>
    </submittedName>
</protein>
<dbReference type="Pfam" id="PF19086">
    <property type="entry name" value="Terpene_syn_C_2"/>
    <property type="match status" value="1"/>
</dbReference>
<evidence type="ECO:0000256" key="1">
    <source>
        <dbReference type="ARBA" id="ARBA00022679"/>
    </source>
</evidence>
<dbReference type="GO" id="GO:0043386">
    <property type="term" value="P:mycotoxin biosynthetic process"/>
    <property type="evidence" value="ECO:0007669"/>
    <property type="project" value="UniProtKB-ARBA"/>
</dbReference>
<reference evidence="5 6" key="1">
    <citation type="submission" date="2018-12" db="EMBL/GenBank/DDBJ databases">
        <title>Genome sequence and assembly of Colletotrichum trifolii.</title>
        <authorList>
            <person name="Gan P."/>
            <person name="Shirasu K."/>
        </authorList>
    </citation>
    <scope>NUCLEOTIDE SEQUENCE [LARGE SCALE GENOMIC DNA]</scope>
    <source>
        <strain evidence="5 6">543-2</strain>
    </source>
</reference>
<dbReference type="EMBL" id="RYZW01000029">
    <property type="protein sequence ID" value="TDZ61748.1"/>
    <property type="molecule type" value="Genomic_DNA"/>
</dbReference>
<keyword evidence="3" id="KW-0460">Magnesium</keyword>
<dbReference type="SUPFAM" id="SSF48576">
    <property type="entry name" value="Terpenoid synthases"/>
    <property type="match status" value="2"/>
</dbReference>
<evidence type="ECO:0000313" key="5">
    <source>
        <dbReference type="EMBL" id="TDZ61748.1"/>
    </source>
</evidence>
<dbReference type="GO" id="GO:0046872">
    <property type="term" value="F:metal ion binding"/>
    <property type="evidence" value="ECO:0007669"/>
    <property type="project" value="UniProtKB-KW"/>
</dbReference>
<keyword evidence="6" id="KW-1185">Reference proteome</keyword>
<keyword evidence="1" id="KW-0808">Transferase</keyword>
<sequence>MASEMWKYSSPIDPEVVKATGCFTTLPVRINNRDDLANGASSRVLKDWADHTGNQSIDRNRVSFSPVGSFCSLIYCETIPERLDSISYLTDLFFLIDDATEEVENDTLAQEQWAGFSGAMTDSLAEPAPQRDHDLDMMKKKKLVARVMLDFMRLDPVLGLDLVKSCKAGWTPLTAGVEWETMEDYLRFRRLSAGLDIYWTKTVFGLGEKLTDDEEKLIRPLTWAAEKAAMLNNDYWSWDVEYFQAGGNMEKLTNAVAVLMRKEGLTAEAGKQRIKNLIIGYEEEYSRLRDDFYSAHPSARLYLRKRVELAGSMAAGVSFWSANSPRYHIPTQQTTTTTTTESGEAAQPAAGTWHAEVRDTSRPGSGSSVSSTSESDDSIGASASSGTTTTTTAPSSSQTSLSSSSPSEEEGEEEEEEEAHKPPPCFDAPAKLGRAAIDAPIDYVSGMPSKGVRTSLIDAMNQWCRVPSAQLGAVKRVVDALHNSSLILDDIQDDSPMRRGKTATHLVFGAAQAINSATFLHVRAVREVHAAGGGGAALMAVLLEELENLHVGQSWDLYWKYNLRWPTEDEYFGMIDLKTGGLFRMLVRMMRVLAPESAGGGGEFVCDALVSMVSRFFQVRDDYLNLNSREYGSQKGWCEDLDEGKFSYLVIHCLETSPRFRDRVMGLFRQRAAAAAAAAGASSGPGPMPSVAKVQIIEYLHEAGSFDACWQLLVRLEDDIEGEIRRLEEATGEENPQMHLLLKLLSVKNDKPNKGPVVVPAGL</sequence>
<dbReference type="InterPro" id="IPR033749">
    <property type="entry name" value="Polyprenyl_synt_CS"/>
</dbReference>
<name>A0A4R8RMB0_COLTR</name>
<feature type="region of interest" description="Disordered" evidence="4">
    <location>
        <begin position="333"/>
        <end position="430"/>
    </location>
</feature>
<comment type="caution">
    <text evidence="5">The sequence shown here is derived from an EMBL/GenBank/DDBJ whole genome shotgun (WGS) entry which is preliminary data.</text>
</comment>
<dbReference type="SFLD" id="SFLDS00005">
    <property type="entry name" value="Isoprenoid_Synthase_Type_I"/>
    <property type="match status" value="1"/>
</dbReference>
<dbReference type="GO" id="GO:0046165">
    <property type="term" value="P:alcohol biosynthetic process"/>
    <property type="evidence" value="ECO:0007669"/>
    <property type="project" value="UniProtKB-ARBA"/>
</dbReference>
<evidence type="ECO:0000313" key="6">
    <source>
        <dbReference type="Proteomes" id="UP000295703"/>
    </source>
</evidence>
<feature type="compositionally biased region" description="Low complexity" evidence="4">
    <location>
        <begin position="362"/>
        <end position="406"/>
    </location>
</feature>
<dbReference type="InterPro" id="IPR008949">
    <property type="entry name" value="Isoprenoid_synthase_dom_sf"/>
</dbReference>
<feature type="compositionally biased region" description="Acidic residues" evidence="4">
    <location>
        <begin position="407"/>
        <end position="417"/>
    </location>
</feature>
<dbReference type="PANTHER" id="PTHR12001:SF72">
    <property type="entry name" value="THIJ_PFPI FAMILY PROTEIN (AFU_ORTHOLOGUE AFUA_3G01210)-RELATED"/>
    <property type="match status" value="1"/>
</dbReference>
<dbReference type="Gene3D" id="1.10.600.10">
    <property type="entry name" value="Farnesyl Diphosphate Synthase"/>
    <property type="match status" value="2"/>
</dbReference>
<dbReference type="Proteomes" id="UP000295703">
    <property type="component" value="Unassembled WGS sequence"/>
</dbReference>
<dbReference type="STRING" id="5466.A0A4R8RMB0"/>
<dbReference type="GO" id="GO:0004659">
    <property type="term" value="F:prenyltransferase activity"/>
    <property type="evidence" value="ECO:0007669"/>
    <property type="project" value="InterPro"/>
</dbReference>
<dbReference type="Pfam" id="PF00348">
    <property type="entry name" value="polyprenyl_synt"/>
    <property type="match status" value="1"/>
</dbReference>
<organism evidence="5 6">
    <name type="scientific">Colletotrichum trifolii</name>
    <dbReference type="NCBI Taxonomy" id="5466"/>
    <lineage>
        <taxon>Eukaryota</taxon>
        <taxon>Fungi</taxon>
        <taxon>Dikarya</taxon>
        <taxon>Ascomycota</taxon>
        <taxon>Pezizomycotina</taxon>
        <taxon>Sordariomycetes</taxon>
        <taxon>Hypocreomycetidae</taxon>
        <taxon>Glomerellales</taxon>
        <taxon>Glomerellaceae</taxon>
        <taxon>Colletotrichum</taxon>
        <taxon>Colletotrichum orbiculare species complex</taxon>
    </lineage>
</organism>
<keyword evidence="2" id="KW-0479">Metal-binding</keyword>
<accession>A0A4R8RMB0</accession>
<dbReference type="PROSITE" id="PS00723">
    <property type="entry name" value="POLYPRENYL_SYNTHASE_1"/>
    <property type="match status" value="1"/>
</dbReference>
<dbReference type="PANTHER" id="PTHR12001">
    <property type="entry name" value="GERANYLGERANYL PYROPHOSPHATE SYNTHASE"/>
    <property type="match status" value="1"/>
</dbReference>
<evidence type="ECO:0000256" key="4">
    <source>
        <dbReference type="SAM" id="MobiDB-lite"/>
    </source>
</evidence>
<dbReference type="GO" id="GO:0008299">
    <property type="term" value="P:isoprenoid biosynthetic process"/>
    <property type="evidence" value="ECO:0007669"/>
    <property type="project" value="InterPro"/>
</dbReference>
<gene>
    <name evidence="5" type="primary">PaFS-1</name>
    <name evidence="5" type="ORF">CTRI78_v004169</name>
</gene>
<dbReference type="AlphaFoldDB" id="A0A4R8RMB0"/>
<evidence type="ECO:0000256" key="3">
    <source>
        <dbReference type="ARBA" id="ARBA00022842"/>
    </source>
</evidence>
<evidence type="ECO:0000256" key="2">
    <source>
        <dbReference type="ARBA" id="ARBA00022723"/>
    </source>
</evidence>
<dbReference type="InterPro" id="IPR000092">
    <property type="entry name" value="Polyprenyl_synt"/>
</dbReference>
<proteinExistence type="predicted"/>